<name>A0A4R2L4F4_9GAMM</name>
<reference evidence="1 2" key="1">
    <citation type="submission" date="2019-03" db="EMBL/GenBank/DDBJ databases">
        <title>Genomic Encyclopedia of Type Strains, Phase IV (KMG-IV): sequencing the most valuable type-strain genomes for metagenomic binning, comparative biology and taxonomic classification.</title>
        <authorList>
            <person name="Goeker M."/>
        </authorList>
    </citation>
    <scope>NUCLEOTIDE SEQUENCE [LARGE SCALE GENOMIC DNA]</scope>
    <source>
        <strain evidence="1 2">DSM 25287</strain>
    </source>
</reference>
<keyword evidence="2" id="KW-1185">Reference proteome</keyword>
<dbReference type="AlphaFoldDB" id="A0A4R2L4F4"/>
<accession>A0A4R2L4F4</accession>
<dbReference type="EMBL" id="SLWY01000022">
    <property type="protein sequence ID" value="TCO78849.1"/>
    <property type="molecule type" value="Genomic_DNA"/>
</dbReference>
<dbReference type="Proteomes" id="UP000295765">
    <property type="component" value="Unassembled WGS sequence"/>
</dbReference>
<evidence type="ECO:0000313" key="1">
    <source>
        <dbReference type="EMBL" id="TCO78849.1"/>
    </source>
</evidence>
<proteinExistence type="predicted"/>
<dbReference type="OrthoDB" id="7057085at2"/>
<evidence type="ECO:0000313" key="2">
    <source>
        <dbReference type="Proteomes" id="UP000295765"/>
    </source>
</evidence>
<comment type="caution">
    <text evidence="1">The sequence shown here is derived from an EMBL/GenBank/DDBJ whole genome shotgun (WGS) entry which is preliminary data.</text>
</comment>
<protein>
    <submittedName>
        <fullName evidence="1">Uncharacterized protein</fullName>
    </submittedName>
</protein>
<gene>
    <name evidence="1" type="ORF">EV699_12217</name>
</gene>
<dbReference type="RefSeq" id="WP_132545023.1">
    <property type="nucleotide sequence ID" value="NZ_SLWY01000022.1"/>
</dbReference>
<organism evidence="1 2">
    <name type="scientific">Plasticicumulans lactativorans</name>
    <dbReference type="NCBI Taxonomy" id="1133106"/>
    <lineage>
        <taxon>Bacteria</taxon>
        <taxon>Pseudomonadati</taxon>
        <taxon>Pseudomonadota</taxon>
        <taxon>Gammaproteobacteria</taxon>
        <taxon>Candidatus Competibacteraceae</taxon>
        <taxon>Plasticicumulans</taxon>
    </lineage>
</organism>
<sequence>MRHPATWLIVLAAVAFGLLLIPVFQPGGQPSAPGTDLPWQTHRDAEGRVQVFGLTLGRSTLGDAVAKLGRRHAFGLFRAADGTVTAEAYFKEAELGGLTAQLVLGLALDPATAAGIVARAGDAAPQPSNTWQYTPAPADEPLLLGAVVRAITYVPAARLDEALVRQRFGEPHERLVDPARGSHWLYPERNLDLFLGSDGKAVLQYVLPADYEKLRAAAETPGRR</sequence>